<feature type="compositionally biased region" description="Basic residues" evidence="1">
    <location>
        <begin position="44"/>
        <end position="55"/>
    </location>
</feature>
<evidence type="ECO:0000313" key="2">
    <source>
        <dbReference type="EMBL" id="KAH0911715.1"/>
    </source>
</evidence>
<sequence>ILRSQLIKNRSVPFVKPEIPASQDNTLSFEKQYFRGVYESKRDQKIRKNGSRRRWRDSSRQQSNYANRDFERSVSRVEAPKAKQAEAARKREQDIAAGRVEMNGRELFLHQPWVIQTRSMGDRSVTQLCFFLMFHYL</sequence>
<organism evidence="2 3">
    <name type="scientific">Brassica napus</name>
    <name type="common">Rape</name>
    <dbReference type="NCBI Taxonomy" id="3708"/>
    <lineage>
        <taxon>Eukaryota</taxon>
        <taxon>Viridiplantae</taxon>
        <taxon>Streptophyta</taxon>
        <taxon>Embryophyta</taxon>
        <taxon>Tracheophyta</taxon>
        <taxon>Spermatophyta</taxon>
        <taxon>Magnoliopsida</taxon>
        <taxon>eudicotyledons</taxon>
        <taxon>Gunneridae</taxon>
        <taxon>Pentapetalae</taxon>
        <taxon>rosids</taxon>
        <taxon>malvids</taxon>
        <taxon>Brassicales</taxon>
        <taxon>Brassicaceae</taxon>
        <taxon>Brassiceae</taxon>
        <taxon>Brassica</taxon>
    </lineage>
</organism>
<proteinExistence type="predicted"/>
<feature type="non-terminal residue" evidence="2">
    <location>
        <position position="1"/>
    </location>
</feature>
<evidence type="ECO:0000313" key="3">
    <source>
        <dbReference type="Proteomes" id="UP000824890"/>
    </source>
</evidence>
<dbReference type="EMBL" id="JAGKQM010000009">
    <property type="protein sequence ID" value="KAH0911715.1"/>
    <property type="molecule type" value="Genomic_DNA"/>
</dbReference>
<reference evidence="2 3" key="1">
    <citation type="submission" date="2021-05" db="EMBL/GenBank/DDBJ databases">
        <title>Genome Assembly of Synthetic Allotetraploid Brassica napus Reveals Homoeologous Exchanges between Subgenomes.</title>
        <authorList>
            <person name="Davis J.T."/>
        </authorList>
    </citation>
    <scope>NUCLEOTIDE SEQUENCE [LARGE SCALE GENOMIC DNA]</scope>
    <source>
        <strain evidence="3">cv. Da-Ae</strain>
        <tissue evidence="2">Seedling</tissue>
    </source>
</reference>
<accession>A0ABQ8C3S3</accession>
<name>A0ABQ8C3S3_BRANA</name>
<dbReference type="Proteomes" id="UP000824890">
    <property type="component" value="Unassembled WGS sequence"/>
</dbReference>
<keyword evidence="3" id="KW-1185">Reference proteome</keyword>
<gene>
    <name evidence="2" type="ORF">HID58_035036</name>
</gene>
<comment type="caution">
    <text evidence="2">The sequence shown here is derived from an EMBL/GenBank/DDBJ whole genome shotgun (WGS) entry which is preliminary data.</text>
</comment>
<evidence type="ECO:0000256" key="1">
    <source>
        <dbReference type="SAM" id="MobiDB-lite"/>
    </source>
</evidence>
<feature type="compositionally biased region" description="Basic and acidic residues" evidence="1">
    <location>
        <begin position="68"/>
        <end position="90"/>
    </location>
</feature>
<feature type="region of interest" description="Disordered" evidence="1">
    <location>
        <begin position="44"/>
        <end position="90"/>
    </location>
</feature>
<feature type="non-terminal residue" evidence="2">
    <location>
        <position position="137"/>
    </location>
</feature>
<protein>
    <submittedName>
        <fullName evidence="2">Uncharacterized protein</fullName>
    </submittedName>
</protein>